<evidence type="ECO:0000313" key="7">
    <source>
        <dbReference type="EMBL" id="MET7014346.1"/>
    </source>
</evidence>
<protein>
    <submittedName>
        <fullName evidence="7">4Fe-4S dicluster domain-containing protein</fullName>
    </submittedName>
</protein>
<dbReference type="EMBL" id="JBEWZI010000008">
    <property type="protein sequence ID" value="MET7014346.1"/>
    <property type="molecule type" value="Genomic_DNA"/>
</dbReference>
<dbReference type="PROSITE" id="PS51379">
    <property type="entry name" value="4FE4S_FER_2"/>
    <property type="match status" value="2"/>
</dbReference>
<dbReference type="Pfam" id="PF12800">
    <property type="entry name" value="Fer4_4"/>
    <property type="match status" value="1"/>
</dbReference>
<dbReference type="Gene3D" id="3.30.70.20">
    <property type="match status" value="2"/>
</dbReference>
<feature type="domain" description="4Fe-4S ferredoxin-type" evidence="6">
    <location>
        <begin position="80"/>
        <end position="109"/>
    </location>
</feature>
<evidence type="ECO:0000256" key="4">
    <source>
        <dbReference type="ARBA" id="ARBA00023004"/>
    </source>
</evidence>
<evidence type="ECO:0000256" key="3">
    <source>
        <dbReference type="ARBA" id="ARBA00022737"/>
    </source>
</evidence>
<dbReference type="InterPro" id="IPR017900">
    <property type="entry name" value="4Fe4S_Fe_S_CS"/>
</dbReference>
<dbReference type="CDD" id="cd10554">
    <property type="entry name" value="HycB_like"/>
    <property type="match status" value="1"/>
</dbReference>
<keyword evidence="8" id="KW-1185">Reference proteome</keyword>
<reference evidence="7 8" key="1">
    <citation type="submission" date="2024-07" db="EMBL/GenBank/DDBJ databases">
        <title>Uliginosibacterium flavum JJ3220;KACC:17644.</title>
        <authorList>
            <person name="Kim M.K."/>
        </authorList>
    </citation>
    <scope>NUCLEOTIDE SEQUENCE [LARGE SCALE GENOMIC DNA]</scope>
    <source>
        <strain evidence="7 8">KACC:17644</strain>
    </source>
</reference>
<keyword evidence="4" id="KW-0408">Iron</keyword>
<keyword evidence="1" id="KW-0004">4Fe-4S</keyword>
<dbReference type="PROSITE" id="PS00198">
    <property type="entry name" value="4FE4S_FER_1"/>
    <property type="match status" value="1"/>
</dbReference>
<evidence type="ECO:0000256" key="5">
    <source>
        <dbReference type="ARBA" id="ARBA00023014"/>
    </source>
</evidence>
<dbReference type="PANTHER" id="PTHR42859">
    <property type="entry name" value="OXIDOREDUCTASE"/>
    <property type="match status" value="1"/>
</dbReference>
<gene>
    <name evidence="7" type="ORF">ABXR19_09110</name>
</gene>
<evidence type="ECO:0000256" key="2">
    <source>
        <dbReference type="ARBA" id="ARBA00022723"/>
    </source>
</evidence>
<keyword evidence="3" id="KW-0677">Repeat</keyword>
<keyword evidence="5" id="KW-0411">Iron-sulfur</keyword>
<keyword evidence="2" id="KW-0479">Metal-binding</keyword>
<evidence type="ECO:0000313" key="8">
    <source>
        <dbReference type="Proteomes" id="UP001549691"/>
    </source>
</evidence>
<dbReference type="Proteomes" id="UP001549691">
    <property type="component" value="Unassembled WGS sequence"/>
</dbReference>
<proteinExistence type="predicted"/>
<dbReference type="Pfam" id="PF00037">
    <property type="entry name" value="Fer4"/>
    <property type="match status" value="1"/>
</dbReference>
<accession>A0ABV2TK89</accession>
<name>A0ABV2TK89_9RHOO</name>
<feature type="domain" description="4Fe-4S ferredoxin-type" evidence="6">
    <location>
        <begin position="2"/>
        <end position="31"/>
    </location>
</feature>
<evidence type="ECO:0000256" key="1">
    <source>
        <dbReference type="ARBA" id="ARBA00022485"/>
    </source>
</evidence>
<dbReference type="SUPFAM" id="SSF54862">
    <property type="entry name" value="4Fe-4S ferredoxins"/>
    <property type="match status" value="1"/>
</dbReference>
<dbReference type="InterPro" id="IPR017896">
    <property type="entry name" value="4Fe4S_Fe-S-bd"/>
</dbReference>
<comment type="caution">
    <text evidence="7">The sequence shown here is derived from an EMBL/GenBank/DDBJ whole genome shotgun (WGS) entry which is preliminary data.</text>
</comment>
<dbReference type="InterPro" id="IPR050294">
    <property type="entry name" value="RnfB_subfamily"/>
</dbReference>
<dbReference type="PANTHER" id="PTHR42859:SF17">
    <property type="entry name" value="ELECTRON TRANSPORT PROTEIN HYDN-RELATED"/>
    <property type="match status" value="1"/>
</dbReference>
<sequence>MNRFVIAEASKCIGCRTCEIACAMAHPVGKGADMLSPQNFSPRLTIVRAGTITTPILCRQCDDAPCVRACPSGAIIYGQDSVQVLQERCVGCKTCVVACPYGAMTVVSVPAAGQAGSMLVSQKMKSEAQKCDLCSDRAEGPACIPSCPTKALHLVDKEAMAASLRKRQEQAALNLATNLQF</sequence>
<dbReference type="RefSeq" id="WP_354600808.1">
    <property type="nucleotide sequence ID" value="NZ_JBEWZI010000008.1"/>
</dbReference>
<organism evidence="7 8">
    <name type="scientific">Uliginosibacterium flavum</name>
    <dbReference type="NCBI Taxonomy" id="1396831"/>
    <lineage>
        <taxon>Bacteria</taxon>
        <taxon>Pseudomonadati</taxon>
        <taxon>Pseudomonadota</taxon>
        <taxon>Betaproteobacteria</taxon>
        <taxon>Rhodocyclales</taxon>
        <taxon>Zoogloeaceae</taxon>
        <taxon>Uliginosibacterium</taxon>
    </lineage>
</organism>
<evidence type="ECO:0000259" key="6">
    <source>
        <dbReference type="PROSITE" id="PS51379"/>
    </source>
</evidence>